<dbReference type="GO" id="GO:0016787">
    <property type="term" value="F:hydrolase activity"/>
    <property type="evidence" value="ECO:0007669"/>
    <property type="project" value="InterPro"/>
</dbReference>
<keyword evidence="2" id="KW-1185">Reference proteome</keyword>
<dbReference type="InterPro" id="IPR022506">
    <property type="entry name" value="Metallophosphoesterase_PPA1498"/>
</dbReference>
<dbReference type="InterPro" id="IPR029052">
    <property type="entry name" value="Metallo-depent_PP-like"/>
</dbReference>
<protein>
    <submittedName>
        <fullName evidence="1">TIGR03767 family metallophosphoesterase</fullName>
    </submittedName>
</protein>
<dbReference type="NCBIfam" id="TIGR03767">
    <property type="entry name" value="P_acnes_RR"/>
    <property type="match status" value="1"/>
</dbReference>
<gene>
    <name evidence="1" type="ORF">FKR81_37960</name>
</gene>
<dbReference type="AlphaFoldDB" id="A0A563EHR4"/>
<dbReference type="PANTHER" id="PTHR43143:SF1">
    <property type="entry name" value="SERINE_THREONINE-PROTEIN PHOSPHATASE CPPED1"/>
    <property type="match status" value="1"/>
</dbReference>
<evidence type="ECO:0000313" key="2">
    <source>
        <dbReference type="Proteomes" id="UP000316639"/>
    </source>
</evidence>
<comment type="caution">
    <text evidence="1">The sequence shown here is derived from an EMBL/GenBank/DDBJ whole genome shotgun (WGS) entry which is preliminary data.</text>
</comment>
<accession>A0A563EHR4</accession>
<dbReference type="PANTHER" id="PTHR43143">
    <property type="entry name" value="METALLOPHOSPHOESTERASE, CALCINEURIN SUPERFAMILY"/>
    <property type="match status" value="1"/>
</dbReference>
<dbReference type="EMBL" id="VOBR01000037">
    <property type="protein sequence ID" value="TWP46007.1"/>
    <property type="molecule type" value="Genomic_DNA"/>
</dbReference>
<dbReference type="Gene3D" id="3.60.21.10">
    <property type="match status" value="1"/>
</dbReference>
<dbReference type="SUPFAM" id="SSF56300">
    <property type="entry name" value="Metallo-dependent phosphatases"/>
    <property type="match status" value="1"/>
</dbReference>
<dbReference type="Proteomes" id="UP000316639">
    <property type="component" value="Unassembled WGS sequence"/>
</dbReference>
<name>A0A563EHR4_9PSEU</name>
<dbReference type="RefSeq" id="WP_146359237.1">
    <property type="nucleotide sequence ID" value="NZ_VOBR01000037.1"/>
</dbReference>
<proteinExistence type="predicted"/>
<dbReference type="InterPro" id="IPR051918">
    <property type="entry name" value="STPP_CPPED1"/>
</dbReference>
<reference evidence="1 2" key="1">
    <citation type="submission" date="2019-07" db="EMBL/GenBank/DDBJ databases">
        <title>Lentzea xizangensis sp. nov., isolated from Qinghai-Tibetan Plateau Soils.</title>
        <authorList>
            <person name="Huang J."/>
        </authorList>
    </citation>
    <scope>NUCLEOTIDE SEQUENCE [LARGE SCALE GENOMIC DNA]</scope>
    <source>
        <strain evidence="1 2">FXJ1.1311</strain>
    </source>
</reference>
<evidence type="ECO:0000313" key="1">
    <source>
        <dbReference type="EMBL" id="TWP46007.1"/>
    </source>
</evidence>
<dbReference type="OrthoDB" id="8132905at2"/>
<organism evidence="1 2">
    <name type="scientific">Lentzea tibetensis</name>
    <dbReference type="NCBI Taxonomy" id="2591470"/>
    <lineage>
        <taxon>Bacteria</taxon>
        <taxon>Bacillati</taxon>
        <taxon>Actinomycetota</taxon>
        <taxon>Actinomycetes</taxon>
        <taxon>Pseudonocardiales</taxon>
        <taxon>Pseudonocardiaceae</taxon>
        <taxon>Lentzea</taxon>
    </lineage>
</organism>
<sequence>MVKGFNRRQFLQAIGVGISGVPLLGAGSTTGTTLDRAATPIGATGYRRLTAGPGWPLVLREDLATAKPGRENRRTALACFVQFSDMHICDAQSPMRFEYVHPVIGSGAHRPQETLTAIGSTALVRKVNSLEKGPYTGRKFDFVMTTGDNTDNHETVELEWFLQVLNGGTITPNTGDLARFEGVQNANLQQYWQPHTSASDDYKVKGFPAIPGLLDAAIRPFTSPGLDVPWYCTVGNHDDSVVGALPDGLLDGVYTGRRKVVGFGSAVETRKVAAALTDPKYVTEALALLTTKGVVRTVTPDARRVPFTPGEFVRAHLDPRNTGPGPAGHGFTTDNADGKDVYYAFRIADGVTGISLDTTTLGGFADGSIGWHQYRWLEDVLRRGGDQRFIVFSHHTSRSMGNVLPDRRRPLDPRLTGDALVRLLRKYPRVVAWVNGHTHRNEITAHGSFWEINTAAHVDYPQHARIIEIVDNGDGTLSLFTTLIEPEAPYQAGYDDLSESGLAAHYRELMHNDVHLNPARLGKPADRNTELVLTVR</sequence>